<dbReference type="OMA" id="DLIFISW"/>
<name>A0A3D5IYX8_9FLAO</name>
<protein>
    <submittedName>
        <fullName evidence="2">Uncharacterized protein</fullName>
    </submittedName>
</protein>
<dbReference type="Proteomes" id="UP000264330">
    <property type="component" value="Unassembled WGS sequence"/>
</dbReference>
<feature type="transmembrane region" description="Helical" evidence="1">
    <location>
        <begin position="53"/>
        <end position="70"/>
    </location>
</feature>
<organism evidence="2 3">
    <name type="scientific">Zunongwangia profunda</name>
    <dbReference type="NCBI Taxonomy" id="398743"/>
    <lineage>
        <taxon>Bacteria</taxon>
        <taxon>Pseudomonadati</taxon>
        <taxon>Bacteroidota</taxon>
        <taxon>Flavobacteriia</taxon>
        <taxon>Flavobacteriales</taxon>
        <taxon>Flavobacteriaceae</taxon>
        <taxon>Zunongwangia</taxon>
    </lineage>
</organism>
<comment type="caution">
    <text evidence="2">The sequence shown here is derived from an EMBL/GenBank/DDBJ whole genome shotgun (WGS) entry which is preliminary data.</text>
</comment>
<reference evidence="2 3" key="1">
    <citation type="journal article" date="2018" name="Nat. Biotechnol.">
        <title>A standardized bacterial taxonomy based on genome phylogeny substantially revises the tree of life.</title>
        <authorList>
            <person name="Parks D.H."/>
            <person name="Chuvochina M."/>
            <person name="Waite D.W."/>
            <person name="Rinke C."/>
            <person name="Skarshewski A."/>
            <person name="Chaumeil P.A."/>
            <person name="Hugenholtz P."/>
        </authorList>
    </citation>
    <scope>NUCLEOTIDE SEQUENCE [LARGE SCALE GENOMIC DNA]</scope>
    <source>
        <strain evidence="2">UBA9359</strain>
    </source>
</reference>
<keyword evidence="1" id="KW-1133">Transmembrane helix</keyword>
<proteinExistence type="predicted"/>
<dbReference type="EMBL" id="DPMF01000203">
    <property type="protein sequence ID" value="HCV81085.1"/>
    <property type="molecule type" value="Genomic_DNA"/>
</dbReference>
<evidence type="ECO:0000313" key="2">
    <source>
        <dbReference type="EMBL" id="HCV81085.1"/>
    </source>
</evidence>
<gene>
    <name evidence="2" type="ORF">DGQ38_08560</name>
</gene>
<feature type="transmembrane region" description="Helical" evidence="1">
    <location>
        <begin position="15"/>
        <end position="33"/>
    </location>
</feature>
<accession>A0A3D5IYX8</accession>
<evidence type="ECO:0000256" key="1">
    <source>
        <dbReference type="SAM" id="Phobius"/>
    </source>
</evidence>
<evidence type="ECO:0000313" key="3">
    <source>
        <dbReference type="Proteomes" id="UP000264330"/>
    </source>
</evidence>
<keyword evidence="1" id="KW-0812">Transmembrane</keyword>
<dbReference type="RefSeq" id="WP_013071920.1">
    <property type="nucleotide sequence ID" value="NZ_CAJXAW010000015.1"/>
</dbReference>
<dbReference type="AlphaFoldDB" id="A0A3D5IYX8"/>
<keyword evidence="1" id="KW-0472">Membrane</keyword>
<sequence>MFNFDWLSGISQETAKIIFLALYAVIGFLVLLLPNEYIYQGVPEEHRHWWNNLKIWSIAVLLILSMIYSHF</sequence>